<reference evidence="15" key="1">
    <citation type="submission" date="2025-08" db="UniProtKB">
        <authorList>
            <consortium name="RefSeq"/>
        </authorList>
    </citation>
    <scope>IDENTIFICATION</scope>
</reference>
<name>A0A8B7YB49_ACAPL</name>
<dbReference type="GO" id="GO:0008201">
    <property type="term" value="F:heparin binding"/>
    <property type="evidence" value="ECO:0007669"/>
    <property type="project" value="UniProtKB-KW"/>
</dbReference>
<feature type="domain" description="Spondin-like TSP1" evidence="13">
    <location>
        <begin position="204"/>
        <end position="259"/>
    </location>
</feature>
<evidence type="ECO:0000259" key="13">
    <source>
        <dbReference type="Pfam" id="PF19028"/>
    </source>
</evidence>
<feature type="region of interest" description="Disordered" evidence="10">
    <location>
        <begin position="260"/>
        <end position="342"/>
    </location>
</feature>
<dbReference type="Gene3D" id="2.10.220.10">
    <property type="entry name" value="Hormone Receptor, Insulin-like Growth Factor Receptor 1, Chain A, domain 2"/>
    <property type="match status" value="1"/>
</dbReference>
<evidence type="ECO:0000256" key="2">
    <source>
        <dbReference type="ARBA" id="ARBA00007308"/>
    </source>
</evidence>
<organism evidence="14 15">
    <name type="scientific">Acanthaster planci</name>
    <name type="common">Crown-of-thorns starfish</name>
    <dbReference type="NCBI Taxonomy" id="133434"/>
    <lineage>
        <taxon>Eukaryota</taxon>
        <taxon>Metazoa</taxon>
        <taxon>Echinodermata</taxon>
        <taxon>Eleutherozoa</taxon>
        <taxon>Asterozoa</taxon>
        <taxon>Asteroidea</taxon>
        <taxon>Valvatacea</taxon>
        <taxon>Valvatida</taxon>
        <taxon>Acanthasteridae</taxon>
        <taxon>Acanthaster</taxon>
    </lineage>
</organism>
<dbReference type="FunFam" id="2.20.100.10:FF:000019">
    <property type="entry name" value="Thrombospondin type 1 domain containing 7A"/>
    <property type="match status" value="1"/>
</dbReference>
<dbReference type="Proteomes" id="UP000694845">
    <property type="component" value="Unplaced"/>
</dbReference>
<feature type="domain" description="R-spondin Fu-CRD" evidence="12">
    <location>
        <begin position="36"/>
        <end position="136"/>
    </location>
</feature>
<evidence type="ECO:0000313" key="14">
    <source>
        <dbReference type="Proteomes" id="UP000694845"/>
    </source>
</evidence>
<feature type="compositionally biased region" description="Polar residues" evidence="10">
    <location>
        <begin position="302"/>
        <end position="316"/>
    </location>
</feature>
<comment type="similarity">
    <text evidence="2">Belongs to the R-spondin family.</text>
</comment>
<dbReference type="SMART" id="SM00209">
    <property type="entry name" value="TSP1"/>
    <property type="match status" value="2"/>
</dbReference>
<evidence type="ECO:0000256" key="11">
    <source>
        <dbReference type="SAM" id="SignalP"/>
    </source>
</evidence>
<comment type="subcellular location">
    <subcellularLocation>
        <location evidence="1">Secreted</location>
    </subcellularLocation>
</comment>
<dbReference type="Pfam" id="PF19028">
    <property type="entry name" value="TSP1_spondin"/>
    <property type="match status" value="1"/>
</dbReference>
<dbReference type="GO" id="GO:0016055">
    <property type="term" value="P:Wnt signaling pathway"/>
    <property type="evidence" value="ECO:0007669"/>
    <property type="project" value="UniProtKB-KW"/>
</dbReference>
<dbReference type="SUPFAM" id="SSF82895">
    <property type="entry name" value="TSP-1 type 1 repeat"/>
    <property type="match status" value="2"/>
</dbReference>
<dbReference type="PANTHER" id="PTHR46987">
    <property type="entry name" value="NEUROHYPOPHYSIAL HORMONES, N-TERMINAL DOMAIN CONTAINING PROTEIN"/>
    <property type="match status" value="1"/>
</dbReference>
<accession>A0A8B7YB49</accession>
<dbReference type="PROSITE" id="PS50092">
    <property type="entry name" value="TSP1"/>
    <property type="match status" value="2"/>
</dbReference>
<feature type="compositionally biased region" description="Basic residues" evidence="10">
    <location>
        <begin position="274"/>
        <end position="300"/>
    </location>
</feature>
<keyword evidence="7 11" id="KW-0732">Signal</keyword>
<evidence type="ECO:0000256" key="5">
    <source>
        <dbReference type="ARBA" id="ARBA00022674"/>
    </source>
</evidence>
<evidence type="ECO:0000256" key="9">
    <source>
        <dbReference type="ARBA" id="ARBA00023180"/>
    </source>
</evidence>
<dbReference type="RefSeq" id="XP_022089787.1">
    <property type="nucleotide sequence ID" value="XM_022234095.1"/>
</dbReference>
<dbReference type="InterPro" id="IPR036383">
    <property type="entry name" value="TSP1_rpt_sf"/>
</dbReference>
<sequence length="342" mass="38443">MGVIDVEIVLLICLSLLLAAVDTGETWRVKTKACPQGCNSCSLFNGCITCKPRYLLLLHRSGMKQMGYCRRTCPPGYYASRGGDIPRCSKCQVDDCEDCFTRNFCVRCQPSYYANGGKCFATCPAGTWPDRKSGDCLESVDCEVSQWASWGPCLKNGADCGYKWGMETRMRGIITQPTPTGKACPELAETRRCRILQRHCPVDCEVSEWSSWSPCLKNGADCGYKWGLETRSRSITTQPSTDGQTCPELHESRDCRMPQRYCPGDEVNPQSTKKNGKNRRKNRRRKTRRRDRTRKTRTRTRALSTSEGGDSTTERTMVSRPITDKGSSRKISQDLPTDLLSI</sequence>
<keyword evidence="4" id="KW-0716">Sensory transduction</keyword>
<keyword evidence="14" id="KW-1185">Reference proteome</keyword>
<evidence type="ECO:0000256" key="1">
    <source>
        <dbReference type="ARBA" id="ARBA00004613"/>
    </source>
</evidence>
<keyword evidence="3" id="KW-0964">Secreted</keyword>
<dbReference type="GO" id="GO:0005576">
    <property type="term" value="C:extracellular region"/>
    <property type="evidence" value="ECO:0007669"/>
    <property type="project" value="UniProtKB-SubCell"/>
</dbReference>
<evidence type="ECO:0000256" key="10">
    <source>
        <dbReference type="SAM" id="MobiDB-lite"/>
    </source>
</evidence>
<evidence type="ECO:0000256" key="3">
    <source>
        <dbReference type="ARBA" id="ARBA00022525"/>
    </source>
</evidence>
<feature type="signal peptide" evidence="11">
    <location>
        <begin position="1"/>
        <end position="19"/>
    </location>
</feature>
<dbReference type="Pfam" id="PF15913">
    <property type="entry name" value="Furin-like_2"/>
    <property type="match status" value="1"/>
</dbReference>
<protein>
    <submittedName>
        <fullName evidence="15">R-spondin-2-like</fullName>
    </submittedName>
</protein>
<keyword evidence="8" id="KW-1015">Disulfide bond</keyword>
<dbReference type="SMART" id="SM00261">
    <property type="entry name" value="FU"/>
    <property type="match status" value="2"/>
</dbReference>
<dbReference type="KEGG" id="aplc:110978811"/>
<evidence type="ECO:0000256" key="8">
    <source>
        <dbReference type="ARBA" id="ARBA00023157"/>
    </source>
</evidence>
<dbReference type="SUPFAM" id="SSF57184">
    <property type="entry name" value="Growth factor receptor domain"/>
    <property type="match status" value="1"/>
</dbReference>
<dbReference type="GeneID" id="110978811"/>
<keyword evidence="5" id="KW-0358">Heparin-binding</keyword>
<dbReference type="InterPro" id="IPR043601">
    <property type="entry name" value="Rspo_Fu-CRD_dom"/>
</dbReference>
<dbReference type="InterPro" id="IPR000884">
    <property type="entry name" value="TSP1_rpt"/>
</dbReference>
<dbReference type="Gene3D" id="2.20.100.10">
    <property type="entry name" value="Thrombospondin type-1 (TSP1) repeat"/>
    <property type="match status" value="2"/>
</dbReference>
<keyword evidence="6" id="KW-0879">Wnt signaling pathway</keyword>
<evidence type="ECO:0000313" key="15">
    <source>
        <dbReference type="RefSeq" id="XP_022089787.1"/>
    </source>
</evidence>
<dbReference type="PANTHER" id="PTHR46987:SF7">
    <property type="entry name" value="TNFR-CYS DOMAIN-CONTAINING PROTEIN"/>
    <property type="match status" value="1"/>
</dbReference>
<keyword evidence="9" id="KW-0325">Glycoprotein</keyword>
<dbReference type="OrthoDB" id="10257656at2759"/>
<evidence type="ECO:0000259" key="12">
    <source>
        <dbReference type="Pfam" id="PF15913"/>
    </source>
</evidence>
<evidence type="ECO:0000256" key="7">
    <source>
        <dbReference type="ARBA" id="ARBA00022729"/>
    </source>
</evidence>
<evidence type="ECO:0000256" key="6">
    <source>
        <dbReference type="ARBA" id="ARBA00022687"/>
    </source>
</evidence>
<dbReference type="InterPro" id="IPR044004">
    <property type="entry name" value="TSP1_spondin_dom"/>
</dbReference>
<feature type="chain" id="PRO_5034137172" evidence="11">
    <location>
        <begin position="20"/>
        <end position="342"/>
    </location>
</feature>
<gene>
    <name evidence="15" type="primary">LOC110978811</name>
</gene>
<dbReference type="InterPro" id="IPR006212">
    <property type="entry name" value="Furin_repeat"/>
</dbReference>
<dbReference type="AlphaFoldDB" id="A0A8B7YB49"/>
<dbReference type="InterPro" id="IPR051514">
    <property type="entry name" value="R-spondin"/>
</dbReference>
<proteinExistence type="inferred from homology"/>
<dbReference type="InterPro" id="IPR009030">
    <property type="entry name" value="Growth_fac_rcpt_cys_sf"/>
</dbReference>
<evidence type="ECO:0000256" key="4">
    <source>
        <dbReference type="ARBA" id="ARBA00022606"/>
    </source>
</evidence>